<feature type="domain" description="Thioredoxin" evidence="6">
    <location>
        <begin position="156"/>
        <end position="288"/>
    </location>
</feature>
<dbReference type="AlphaFoldDB" id="A0A3S4FN41"/>
<dbReference type="KEGG" id="mbai:MB901379_00479"/>
<keyword evidence="2 5" id="KW-0812">Transmembrane</keyword>
<sequence length="496" mass="51864">MVFVARVLLGVIFTVAAATKLADRGDHRRAVAGFGVPQALAGPLGWALVLAELAAGLMLLVGPFIRVGALTVMVLAAAFSVAVVVNLARDRRPACHCFGRFSSAPIGWTTVARNGCIAAAAAFVALEGQFGWGFSVLTITLLGLWIGPRVRRNWRARAGAEAPGFVLPDTDGRTWTLEALLEPQRPLVLVFSQTGCSACDALLPEIAEWQRDIDDLLTVVVVNGGPVDDALDPQGPSRVLVDEYRATLAGYGITATPSAVLIVGERKLVAAPARGAGAIRALVDQARSLADERRFTRRRALGRAMAGLASAAAVPGVASTFGAANKASASPTGGPLQVGDVWLCDQTYALCTSAPCVRSDTDPGISVCDCVVLNGYSMGFTTCDQRTPSGRKVISTFSTDNVNENFGIMSCPSGVPWANCLDMVCEVDAANPARAQCMCQTVTDSASKTFGGGCDASRCATTIWSAATTDLPGTEQYRTGMKQLGRSVNFPKTCGS</sequence>
<evidence type="ECO:0000256" key="3">
    <source>
        <dbReference type="ARBA" id="ARBA00022989"/>
    </source>
</evidence>
<dbReference type="Pfam" id="PF07291">
    <property type="entry name" value="MauE"/>
    <property type="match status" value="1"/>
</dbReference>
<dbReference type="Pfam" id="PF00578">
    <property type="entry name" value="AhpC-TSA"/>
    <property type="match status" value="1"/>
</dbReference>
<evidence type="ECO:0000256" key="2">
    <source>
        <dbReference type="ARBA" id="ARBA00022692"/>
    </source>
</evidence>
<accession>A0A3S4FN41</accession>
<dbReference type="PROSITE" id="PS51352">
    <property type="entry name" value="THIOREDOXIN_2"/>
    <property type="match status" value="1"/>
</dbReference>
<name>A0A3S4FN41_9MYCO</name>
<feature type="transmembrane region" description="Helical" evidence="5">
    <location>
        <begin position="130"/>
        <end position="147"/>
    </location>
</feature>
<organism evidence="7 8">
    <name type="scientific">Mycobacterium basiliense</name>
    <dbReference type="NCBI Taxonomy" id="2094119"/>
    <lineage>
        <taxon>Bacteria</taxon>
        <taxon>Bacillati</taxon>
        <taxon>Actinomycetota</taxon>
        <taxon>Actinomycetes</taxon>
        <taxon>Mycobacteriales</taxon>
        <taxon>Mycobacteriaceae</taxon>
        <taxon>Mycobacterium</taxon>
    </lineage>
</organism>
<dbReference type="InterPro" id="IPR036249">
    <property type="entry name" value="Thioredoxin-like_sf"/>
</dbReference>
<dbReference type="Gene3D" id="3.40.30.10">
    <property type="entry name" value="Glutaredoxin"/>
    <property type="match status" value="1"/>
</dbReference>
<dbReference type="InterPro" id="IPR013766">
    <property type="entry name" value="Thioredoxin_domain"/>
</dbReference>
<keyword evidence="4 5" id="KW-0472">Membrane</keyword>
<dbReference type="GO" id="GO:0016209">
    <property type="term" value="F:antioxidant activity"/>
    <property type="evidence" value="ECO:0007669"/>
    <property type="project" value="InterPro"/>
</dbReference>
<keyword evidence="3 5" id="KW-1133">Transmembrane helix</keyword>
<comment type="subcellular location">
    <subcellularLocation>
        <location evidence="1">Membrane</location>
        <topology evidence="1">Multi-pass membrane protein</topology>
    </subcellularLocation>
</comment>
<dbReference type="UniPathway" id="UPA00895"/>
<dbReference type="SUPFAM" id="SSF52833">
    <property type="entry name" value="Thioredoxin-like"/>
    <property type="match status" value="1"/>
</dbReference>
<feature type="transmembrane region" description="Helical" evidence="5">
    <location>
        <begin position="41"/>
        <end position="60"/>
    </location>
</feature>
<protein>
    <submittedName>
        <fullName evidence="7">Methylamine utilisation protein MauE</fullName>
    </submittedName>
</protein>
<gene>
    <name evidence="7" type="ORF">MB901379_00479</name>
</gene>
<dbReference type="EMBL" id="LR130759">
    <property type="protein sequence ID" value="VDM86950.1"/>
    <property type="molecule type" value="Genomic_DNA"/>
</dbReference>
<evidence type="ECO:0000256" key="4">
    <source>
        <dbReference type="ARBA" id="ARBA00023136"/>
    </source>
</evidence>
<evidence type="ECO:0000259" key="6">
    <source>
        <dbReference type="PROSITE" id="PS51352"/>
    </source>
</evidence>
<dbReference type="GO" id="GO:0016491">
    <property type="term" value="F:oxidoreductase activity"/>
    <property type="evidence" value="ECO:0007669"/>
    <property type="project" value="InterPro"/>
</dbReference>
<feature type="transmembrane region" description="Helical" evidence="5">
    <location>
        <begin position="67"/>
        <end position="88"/>
    </location>
</feature>
<dbReference type="InterPro" id="IPR000866">
    <property type="entry name" value="AhpC/TSA"/>
</dbReference>
<dbReference type="GO" id="GO:0030416">
    <property type="term" value="P:methylamine metabolic process"/>
    <property type="evidence" value="ECO:0007669"/>
    <property type="project" value="InterPro"/>
</dbReference>
<dbReference type="Proteomes" id="UP000269998">
    <property type="component" value="Chromosome"/>
</dbReference>
<dbReference type="InterPro" id="IPR009908">
    <property type="entry name" value="Methylamine_util_MauE"/>
</dbReference>
<dbReference type="GO" id="GO:0016020">
    <property type="term" value="C:membrane"/>
    <property type="evidence" value="ECO:0007669"/>
    <property type="project" value="UniProtKB-SubCell"/>
</dbReference>
<evidence type="ECO:0000256" key="1">
    <source>
        <dbReference type="ARBA" id="ARBA00004141"/>
    </source>
</evidence>
<dbReference type="RefSeq" id="WP_158015183.1">
    <property type="nucleotide sequence ID" value="NZ_LR130759.1"/>
</dbReference>
<evidence type="ECO:0000256" key="5">
    <source>
        <dbReference type="SAM" id="Phobius"/>
    </source>
</evidence>
<evidence type="ECO:0000313" key="8">
    <source>
        <dbReference type="Proteomes" id="UP000269998"/>
    </source>
</evidence>
<reference evidence="8" key="1">
    <citation type="submission" date="2018-02" db="EMBL/GenBank/DDBJ databases">
        <authorList>
            <person name="Seth-Smith MB H."/>
            <person name="Seth-Smith H."/>
        </authorList>
    </citation>
    <scope>NUCLEOTIDE SEQUENCE [LARGE SCALE GENOMIC DNA]</scope>
</reference>
<evidence type="ECO:0000313" key="7">
    <source>
        <dbReference type="EMBL" id="VDM86950.1"/>
    </source>
</evidence>
<dbReference type="OrthoDB" id="5643368at2"/>
<proteinExistence type="predicted"/>
<keyword evidence="8" id="KW-1185">Reference proteome</keyword>